<name>A0A9N9FT41_9GLOM</name>
<feature type="non-terminal residue" evidence="1">
    <location>
        <position position="1"/>
    </location>
</feature>
<dbReference type="AlphaFoldDB" id="A0A9N9FT41"/>
<accession>A0A9N9FT41</accession>
<dbReference type="EMBL" id="CAJVPZ010004979">
    <property type="protein sequence ID" value="CAG8554361.1"/>
    <property type="molecule type" value="Genomic_DNA"/>
</dbReference>
<protein>
    <submittedName>
        <fullName evidence="1">14761_t:CDS:1</fullName>
    </submittedName>
</protein>
<comment type="caution">
    <text evidence="1">The sequence shown here is derived from an EMBL/GenBank/DDBJ whole genome shotgun (WGS) entry which is preliminary data.</text>
</comment>
<dbReference type="OrthoDB" id="2402958at2759"/>
<dbReference type="Proteomes" id="UP000789396">
    <property type="component" value="Unassembled WGS sequence"/>
</dbReference>
<evidence type="ECO:0000313" key="1">
    <source>
        <dbReference type="EMBL" id="CAG8554361.1"/>
    </source>
</evidence>
<evidence type="ECO:0000313" key="2">
    <source>
        <dbReference type="Proteomes" id="UP000789396"/>
    </source>
</evidence>
<reference evidence="1" key="1">
    <citation type="submission" date="2021-06" db="EMBL/GenBank/DDBJ databases">
        <authorList>
            <person name="Kallberg Y."/>
            <person name="Tangrot J."/>
            <person name="Rosling A."/>
        </authorList>
    </citation>
    <scope>NUCLEOTIDE SEQUENCE</scope>
    <source>
        <strain evidence="1">IN212</strain>
    </source>
</reference>
<organism evidence="1 2">
    <name type="scientific">Racocetra fulgida</name>
    <dbReference type="NCBI Taxonomy" id="60492"/>
    <lineage>
        <taxon>Eukaryota</taxon>
        <taxon>Fungi</taxon>
        <taxon>Fungi incertae sedis</taxon>
        <taxon>Mucoromycota</taxon>
        <taxon>Glomeromycotina</taxon>
        <taxon>Glomeromycetes</taxon>
        <taxon>Diversisporales</taxon>
        <taxon>Gigasporaceae</taxon>
        <taxon>Racocetra</taxon>
    </lineage>
</organism>
<proteinExistence type="predicted"/>
<gene>
    <name evidence="1" type="ORF">RFULGI_LOCUS4782</name>
</gene>
<keyword evidence="2" id="KW-1185">Reference proteome</keyword>
<sequence>PNSFKHLIETEEPQLSRLLDKMTNALVPERRTEKNKIKAQQIISQCYFLAGLYSQNINKYKTDLSLYLLSCRLSTTEINFLNKAGITINLQTLYNYKEKIKNNHSIKINEYFVSNINNFYCFNIDNFHDIHTLQQPNNTTLLITNHLATCVTKPIENQQSVLAISNNHSFFNPENIEPTKIIINLTSKYNGCFDKSYNEYKMEWISSNNFQINSQNCIELLTLYIYDNAIKERKEEKSIKNIRVIKVKKLNLYSMNDYLKAFKMITNINSLSQYLKNNIIPIIADWPGQLFIKKIIIQSRLNPNLMPNNVKNFILILAKKLRSWRINLILELIHEG</sequence>